<accession>A0A0F9CYU1</accession>
<reference evidence="1" key="1">
    <citation type="journal article" date="2015" name="Nature">
        <title>Complex archaea that bridge the gap between prokaryotes and eukaryotes.</title>
        <authorList>
            <person name="Spang A."/>
            <person name="Saw J.H."/>
            <person name="Jorgensen S.L."/>
            <person name="Zaremba-Niedzwiedzka K."/>
            <person name="Martijn J."/>
            <person name="Lind A.E."/>
            <person name="van Eijk R."/>
            <person name="Schleper C."/>
            <person name="Guy L."/>
            <person name="Ettema T.J."/>
        </authorList>
    </citation>
    <scope>NUCLEOTIDE SEQUENCE</scope>
</reference>
<dbReference type="EMBL" id="LAZR01031150">
    <property type="protein sequence ID" value="KKL54573.1"/>
    <property type="molecule type" value="Genomic_DNA"/>
</dbReference>
<sequence length="142" mass="15803">MKRLTCFLAIAILFCISVFSQPLPEPTETGPDSLQGLRTTLTIYSGLIDGYWDYSTQIKSTFGGLGDSTNFSVIAYQSNDRDQSVWTAITAADTLATITDDSGILSEVTDFTGLWIKYVLISLSLDTMLIETYQVKKKFRLF</sequence>
<proteinExistence type="predicted"/>
<comment type="caution">
    <text evidence="1">The sequence shown here is derived from an EMBL/GenBank/DDBJ whole genome shotgun (WGS) entry which is preliminary data.</text>
</comment>
<evidence type="ECO:0000313" key="1">
    <source>
        <dbReference type="EMBL" id="KKL54573.1"/>
    </source>
</evidence>
<name>A0A0F9CYU1_9ZZZZ</name>
<gene>
    <name evidence="1" type="ORF">LCGC14_2264040</name>
</gene>
<organism evidence="1">
    <name type="scientific">marine sediment metagenome</name>
    <dbReference type="NCBI Taxonomy" id="412755"/>
    <lineage>
        <taxon>unclassified sequences</taxon>
        <taxon>metagenomes</taxon>
        <taxon>ecological metagenomes</taxon>
    </lineage>
</organism>
<dbReference type="AlphaFoldDB" id="A0A0F9CYU1"/>
<protein>
    <submittedName>
        <fullName evidence="1">Uncharacterized protein</fullName>
    </submittedName>
</protein>